<protein>
    <submittedName>
        <fullName evidence="2">Uncharacterized protein</fullName>
    </submittedName>
</protein>
<dbReference type="PANTHER" id="PTHR33448:SF4">
    <property type="entry name" value="CHLOROPLAST PROTEIN HCF243"/>
    <property type="match status" value="1"/>
</dbReference>
<accession>A0A7J7MLZ2</accession>
<sequence length="510" mass="57349">MMKTQQQQPLTLSLSSSINKRLRSASVNGGQSSPLFPIGNKRRGCGFDNSEPSSPKVTCIGQVRVKKQGKKKKMRSRSRSRRNGDSLTSNGNQECLSTRNQKWVHLPLTICEALRGFRADFNCFLPCGSGGGTSRSSSTTTITMEREEKAEKRRPTTTSSSSSSCGAVFARWLMAIHEGERREMSYVVRDKTEEEEDVVVDVVEEESEIEIGEDQKLGETSEIEDERMTSVCVPPRNALLLMRCRSEPFRVSSLANRFWDSPSHHHSHIEEEDSDEDEDGVHVESESEEEDLTEHMVEEANPENQQLQNLQLEDLISNGVPSFESLNQQNQTPDSNLEEIEVEMMLTEEKGGEVIEQEEIFSEQAETKQESENEAKTEELERESEEALPDCLLMMMMFEPKLSMEVSKETWVCKKDFIRSSPKVIQISCGAGDQSTNPKLKPDDSSSPTLPSMIEEKLVNAVAYEPFVLTRCKSEPLRTSAKLVPEACFWKNRKLEPQRISIGAATGVGF</sequence>
<feature type="region of interest" description="Disordered" evidence="1">
    <location>
        <begin position="361"/>
        <end position="383"/>
    </location>
</feature>
<feature type="region of interest" description="Disordered" evidence="1">
    <location>
        <begin position="430"/>
        <end position="449"/>
    </location>
</feature>
<feature type="region of interest" description="Disordered" evidence="1">
    <location>
        <begin position="23"/>
        <end position="93"/>
    </location>
</feature>
<feature type="compositionally biased region" description="Basic and acidic residues" evidence="1">
    <location>
        <begin position="144"/>
        <end position="154"/>
    </location>
</feature>
<feature type="compositionally biased region" description="Basic residues" evidence="1">
    <location>
        <begin position="64"/>
        <end position="81"/>
    </location>
</feature>
<dbReference type="OrthoDB" id="1934890at2759"/>
<feature type="region of interest" description="Disordered" evidence="1">
    <location>
        <begin position="131"/>
        <end position="162"/>
    </location>
</feature>
<gene>
    <name evidence="2" type="ORF">GIB67_039260</name>
</gene>
<feature type="compositionally biased region" description="Basic and acidic residues" evidence="1">
    <location>
        <begin position="365"/>
        <end position="379"/>
    </location>
</feature>
<feature type="compositionally biased region" description="Low complexity" evidence="1">
    <location>
        <begin position="134"/>
        <end position="143"/>
    </location>
</feature>
<organism evidence="2 3">
    <name type="scientific">Kingdonia uniflora</name>
    <dbReference type="NCBI Taxonomy" id="39325"/>
    <lineage>
        <taxon>Eukaryota</taxon>
        <taxon>Viridiplantae</taxon>
        <taxon>Streptophyta</taxon>
        <taxon>Embryophyta</taxon>
        <taxon>Tracheophyta</taxon>
        <taxon>Spermatophyta</taxon>
        <taxon>Magnoliopsida</taxon>
        <taxon>Ranunculales</taxon>
        <taxon>Circaeasteraceae</taxon>
        <taxon>Kingdonia</taxon>
    </lineage>
</organism>
<dbReference type="EMBL" id="JACGCM010001398">
    <property type="protein sequence ID" value="KAF6155929.1"/>
    <property type="molecule type" value="Genomic_DNA"/>
</dbReference>
<keyword evidence="3" id="KW-1185">Reference proteome</keyword>
<feature type="region of interest" description="Disordered" evidence="1">
    <location>
        <begin position="260"/>
        <end position="298"/>
    </location>
</feature>
<dbReference type="Proteomes" id="UP000541444">
    <property type="component" value="Unassembled WGS sequence"/>
</dbReference>
<comment type="caution">
    <text evidence="2">The sequence shown here is derived from an EMBL/GenBank/DDBJ whole genome shotgun (WGS) entry which is preliminary data.</text>
</comment>
<dbReference type="PANTHER" id="PTHR33448">
    <property type="entry name" value="CHLOROPLAST PROTEIN HCF243-RELATED"/>
    <property type="match status" value="1"/>
</dbReference>
<feature type="compositionally biased region" description="Polar residues" evidence="1">
    <location>
        <begin position="25"/>
        <end position="34"/>
    </location>
</feature>
<evidence type="ECO:0000256" key="1">
    <source>
        <dbReference type="SAM" id="MobiDB-lite"/>
    </source>
</evidence>
<proteinExistence type="predicted"/>
<evidence type="ECO:0000313" key="3">
    <source>
        <dbReference type="Proteomes" id="UP000541444"/>
    </source>
</evidence>
<feature type="compositionally biased region" description="Acidic residues" evidence="1">
    <location>
        <begin position="270"/>
        <end position="279"/>
    </location>
</feature>
<reference evidence="2 3" key="1">
    <citation type="journal article" date="2020" name="IScience">
        <title>Genome Sequencing of the Endangered Kingdonia uniflora (Circaeasteraceae, Ranunculales) Reveals Potential Mechanisms of Evolutionary Specialization.</title>
        <authorList>
            <person name="Sun Y."/>
            <person name="Deng T."/>
            <person name="Zhang A."/>
            <person name="Moore M.J."/>
            <person name="Landis J.B."/>
            <person name="Lin N."/>
            <person name="Zhang H."/>
            <person name="Zhang X."/>
            <person name="Huang J."/>
            <person name="Zhang X."/>
            <person name="Sun H."/>
            <person name="Wang H."/>
        </authorList>
    </citation>
    <scope>NUCLEOTIDE SEQUENCE [LARGE SCALE GENOMIC DNA]</scope>
    <source>
        <strain evidence="2">TB1705</strain>
        <tissue evidence="2">Leaf</tissue>
    </source>
</reference>
<dbReference type="AlphaFoldDB" id="A0A7J7MLZ2"/>
<evidence type="ECO:0000313" key="2">
    <source>
        <dbReference type="EMBL" id="KAF6155929.1"/>
    </source>
</evidence>
<name>A0A7J7MLZ2_9MAGN</name>